<evidence type="ECO:0000259" key="14">
    <source>
        <dbReference type="PROSITE" id="PS51194"/>
    </source>
</evidence>
<dbReference type="Pfam" id="PF00271">
    <property type="entry name" value="Helicase_C"/>
    <property type="match status" value="1"/>
</dbReference>
<dbReference type="GO" id="GO:0006260">
    <property type="term" value="P:DNA replication"/>
    <property type="evidence" value="ECO:0007669"/>
    <property type="project" value="InterPro"/>
</dbReference>
<proteinExistence type="inferred from homology"/>
<comment type="similarity">
    <text evidence="1">Belongs to the helicase family. RecQ subfamily.</text>
</comment>
<keyword evidence="8" id="KW-0413">Isomerase</keyword>
<evidence type="ECO:0000256" key="8">
    <source>
        <dbReference type="ARBA" id="ARBA00023235"/>
    </source>
</evidence>
<dbReference type="Gene3D" id="1.10.10.10">
    <property type="entry name" value="Winged helix-like DNA-binding domain superfamily/Winged helix DNA-binding domain"/>
    <property type="match status" value="1"/>
</dbReference>
<dbReference type="InterPro" id="IPR036388">
    <property type="entry name" value="WH-like_DNA-bd_sf"/>
</dbReference>
<evidence type="ECO:0000256" key="11">
    <source>
        <dbReference type="ARBA" id="ARBA00044535"/>
    </source>
</evidence>
<dbReference type="GO" id="GO:0016787">
    <property type="term" value="F:hydrolase activity"/>
    <property type="evidence" value="ECO:0007669"/>
    <property type="project" value="UniProtKB-KW"/>
</dbReference>
<dbReference type="SMART" id="SM00487">
    <property type="entry name" value="DEXDc"/>
    <property type="match status" value="1"/>
</dbReference>
<keyword evidence="7" id="KW-0238">DNA-binding</keyword>
<dbReference type="Gene3D" id="3.40.50.300">
    <property type="entry name" value="P-loop containing nucleotide triphosphate hydrolases"/>
    <property type="match status" value="2"/>
</dbReference>
<dbReference type="InterPro" id="IPR027417">
    <property type="entry name" value="P-loop_NTPase"/>
</dbReference>
<evidence type="ECO:0000256" key="9">
    <source>
        <dbReference type="ARBA" id="ARBA00034617"/>
    </source>
</evidence>
<reference evidence="15 16" key="1">
    <citation type="submission" date="2019-08" db="EMBL/GenBank/DDBJ databases">
        <title>100 year-old enigma solved: identification of Planctomyces bekefii, the type genus and species of the phylum Planctomycetes.</title>
        <authorList>
            <person name="Svetlana D.N."/>
            <person name="Overmann J."/>
        </authorList>
    </citation>
    <scope>NUCLEOTIDE SEQUENCE [LARGE SCALE GENOMIC DNA]</scope>
    <source>
        <strain evidence="15">Phe10_nw2017</strain>
    </source>
</reference>
<dbReference type="GO" id="GO:0005737">
    <property type="term" value="C:cytoplasm"/>
    <property type="evidence" value="ECO:0007669"/>
    <property type="project" value="TreeGrafter"/>
</dbReference>
<accession>A0A5C6MDW7</accession>
<dbReference type="GO" id="GO:0006310">
    <property type="term" value="P:DNA recombination"/>
    <property type="evidence" value="ECO:0007669"/>
    <property type="project" value="InterPro"/>
</dbReference>
<dbReference type="EMBL" id="SRHE01000015">
    <property type="protein sequence ID" value="TWW12384.1"/>
    <property type="molecule type" value="Genomic_DNA"/>
</dbReference>
<organism evidence="15 16">
    <name type="scientific">Planctomyces bekefii</name>
    <dbReference type="NCBI Taxonomy" id="1653850"/>
    <lineage>
        <taxon>Bacteria</taxon>
        <taxon>Pseudomonadati</taxon>
        <taxon>Planctomycetota</taxon>
        <taxon>Planctomycetia</taxon>
        <taxon>Planctomycetales</taxon>
        <taxon>Planctomycetaceae</taxon>
        <taxon>Planctomyces</taxon>
    </lineage>
</organism>
<evidence type="ECO:0000256" key="1">
    <source>
        <dbReference type="ARBA" id="ARBA00005446"/>
    </source>
</evidence>
<comment type="catalytic activity">
    <reaction evidence="9">
        <text>Couples ATP hydrolysis with the unwinding of duplex DNA by translocating in the 3'-5' direction.</text>
        <dbReference type="EC" id="5.6.2.4"/>
    </reaction>
</comment>
<evidence type="ECO:0000256" key="5">
    <source>
        <dbReference type="ARBA" id="ARBA00022806"/>
    </source>
</evidence>
<dbReference type="InterPro" id="IPR001650">
    <property type="entry name" value="Helicase_C-like"/>
</dbReference>
<keyword evidence="6" id="KW-0067">ATP-binding</keyword>
<evidence type="ECO:0000313" key="15">
    <source>
        <dbReference type="EMBL" id="TWW12384.1"/>
    </source>
</evidence>
<dbReference type="InterPro" id="IPR036390">
    <property type="entry name" value="WH_DNA-bd_sf"/>
</dbReference>
<dbReference type="GO" id="GO:0043138">
    <property type="term" value="F:3'-5' DNA helicase activity"/>
    <property type="evidence" value="ECO:0007669"/>
    <property type="project" value="UniProtKB-EC"/>
</dbReference>
<dbReference type="FunFam" id="3.40.50.300:FF:000156">
    <property type="entry name" value="ATP-dependent DNA helicase recQ"/>
    <property type="match status" value="1"/>
</dbReference>
<dbReference type="PANTHER" id="PTHR13710">
    <property type="entry name" value="DNA HELICASE RECQ FAMILY MEMBER"/>
    <property type="match status" value="1"/>
</dbReference>
<feature type="domain" description="Helicase C-terminal" evidence="14">
    <location>
        <begin position="214"/>
        <end position="360"/>
    </location>
</feature>
<keyword evidence="16" id="KW-1185">Reference proteome</keyword>
<dbReference type="Pfam" id="PF09382">
    <property type="entry name" value="RQC"/>
    <property type="match status" value="1"/>
</dbReference>
<dbReference type="CDD" id="cd18794">
    <property type="entry name" value="SF2_C_RecQ"/>
    <property type="match status" value="1"/>
</dbReference>
<dbReference type="InterPro" id="IPR018982">
    <property type="entry name" value="RQC_domain"/>
</dbReference>
<dbReference type="InterPro" id="IPR011545">
    <property type="entry name" value="DEAD/DEAH_box_helicase_dom"/>
</dbReference>
<dbReference type="GO" id="GO:0046872">
    <property type="term" value="F:metal ion binding"/>
    <property type="evidence" value="ECO:0007669"/>
    <property type="project" value="UniProtKB-KW"/>
</dbReference>
<dbReference type="Pfam" id="PF00270">
    <property type="entry name" value="DEAD"/>
    <property type="match status" value="1"/>
</dbReference>
<evidence type="ECO:0000256" key="12">
    <source>
        <dbReference type="ARBA" id="ARBA00044550"/>
    </source>
</evidence>
<dbReference type="AlphaFoldDB" id="A0A5C6MDW7"/>
<evidence type="ECO:0000256" key="3">
    <source>
        <dbReference type="ARBA" id="ARBA00022741"/>
    </source>
</evidence>
<evidence type="ECO:0000256" key="10">
    <source>
        <dbReference type="ARBA" id="ARBA00034808"/>
    </source>
</evidence>
<dbReference type="InterPro" id="IPR004589">
    <property type="entry name" value="DNA_helicase_ATP-dep_RecQ"/>
</dbReference>
<dbReference type="InterPro" id="IPR014001">
    <property type="entry name" value="Helicase_ATP-bd"/>
</dbReference>
<dbReference type="PROSITE" id="PS51194">
    <property type="entry name" value="HELICASE_CTER"/>
    <property type="match status" value="1"/>
</dbReference>
<evidence type="ECO:0000313" key="16">
    <source>
        <dbReference type="Proteomes" id="UP000321083"/>
    </source>
</evidence>
<keyword evidence="3" id="KW-0547">Nucleotide-binding</keyword>
<dbReference type="FunFam" id="3.40.50.300:FF:000296">
    <property type="entry name" value="ATP-dependent DNA helicase RecQ"/>
    <property type="match status" value="1"/>
</dbReference>
<reference evidence="15 16" key="2">
    <citation type="submission" date="2019-08" db="EMBL/GenBank/DDBJ databases">
        <authorList>
            <person name="Henke P."/>
        </authorList>
    </citation>
    <scope>NUCLEOTIDE SEQUENCE [LARGE SCALE GENOMIC DNA]</scope>
    <source>
        <strain evidence="15">Phe10_nw2017</strain>
    </source>
</reference>
<feature type="domain" description="Helicase ATP-binding" evidence="13">
    <location>
        <begin position="22"/>
        <end position="190"/>
    </location>
</feature>
<dbReference type="SMART" id="SM00490">
    <property type="entry name" value="HELICc"/>
    <property type="match status" value="1"/>
</dbReference>
<evidence type="ECO:0000256" key="2">
    <source>
        <dbReference type="ARBA" id="ARBA00022723"/>
    </source>
</evidence>
<evidence type="ECO:0000256" key="4">
    <source>
        <dbReference type="ARBA" id="ARBA00022801"/>
    </source>
</evidence>
<dbReference type="GO" id="GO:0005524">
    <property type="term" value="F:ATP binding"/>
    <property type="evidence" value="ECO:0007669"/>
    <property type="project" value="UniProtKB-KW"/>
</dbReference>
<dbReference type="GO" id="GO:0030894">
    <property type="term" value="C:replisome"/>
    <property type="evidence" value="ECO:0007669"/>
    <property type="project" value="TreeGrafter"/>
</dbReference>
<evidence type="ECO:0000256" key="7">
    <source>
        <dbReference type="ARBA" id="ARBA00023125"/>
    </source>
</evidence>
<dbReference type="GO" id="GO:0009378">
    <property type="term" value="F:four-way junction helicase activity"/>
    <property type="evidence" value="ECO:0007669"/>
    <property type="project" value="TreeGrafter"/>
</dbReference>
<keyword evidence="5" id="KW-0347">Helicase</keyword>
<dbReference type="GO" id="GO:0006281">
    <property type="term" value="P:DNA repair"/>
    <property type="evidence" value="ECO:0007669"/>
    <property type="project" value="InterPro"/>
</dbReference>
<protein>
    <recommendedName>
        <fullName evidence="11">ATP-dependent DNA helicase RecQ</fullName>
        <ecNumber evidence="10">5.6.2.4</ecNumber>
    </recommendedName>
    <alternativeName>
        <fullName evidence="12">DNA 3'-5' helicase RecQ</fullName>
    </alternativeName>
</protein>
<dbReference type="PANTHER" id="PTHR13710:SF105">
    <property type="entry name" value="ATP-DEPENDENT DNA HELICASE Q1"/>
    <property type="match status" value="1"/>
</dbReference>
<dbReference type="NCBIfam" id="TIGR00614">
    <property type="entry name" value="recQ_fam"/>
    <property type="match status" value="1"/>
</dbReference>
<evidence type="ECO:0000256" key="6">
    <source>
        <dbReference type="ARBA" id="ARBA00022840"/>
    </source>
</evidence>
<sequence>MRFHLQKWWGYGDFRQLQLESMQLVMERRDSLTVLPTGGGKSLCYQVPAMAREGLAIVVSPLISLMKDQVDALTNNGVPAAFINSAQTTAEKRQVARQIRRGDLKLLYISPERLLQPFTLDFLRGVQLSFVAIDEAHCISQWGHDFRPEYRQLSTLRQEFPGISVHGYTATATEKVREDIISQMGLESAEVLVGSFDRPNLLYRVERRVEVIPQIRQILDRHKRESGIVYCISRKKVESTSEALNKLGFKTLPYHAGLSDEERRLSQEAFIAEKVQIIVATVAFGMGIDKSNVRFVIHAEMPKSLEHYQQESGRAGRDGLHAECTMLYSAGDAETWKYLMQDVTDESVRASAEQSLRSMQRYCSSMRCRHQMLVEHFGQTLQQERCGACDVCLQEMTATADALIVSQKILSCVIRLGEKFGAAYTAQVLRGSKVKRIVENRHDQLSTWGLMKDVSETQVRHWIDQLISLGHLRQAGEYLCLQVTTTGRQVLRGELTPDLLCIRTSEAPEQADDSWAGVDRGLFEELR</sequence>
<keyword evidence="2" id="KW-0479">Metal-binding</keyword>
<dbReference type="GO" id="GO:0043590">
    <property type="term" value="C:bacterial nucleoid"/>
    <property type="evidence" value="ECO:0007669"/>
    <property type="project" value="TreeGrafter"/>
</dbReference>
<feature type="non-terminal residue" evidence="15">
    <location>
        <position position="527"/>
    </location>
</feature>
<dbReference type="GO" id="GO:0003677">
    <property type="term" value="F:DNA binding"/>
    <property type="evidence" value="ECO:0007669"/>
    <property type="project" value="UniProtKB-KW"/>
</dbReference>
<dbReference type="Proteomes" id="UP000321083">
    <property type="component" value="Unassembled WGS sequence"/>
</dbReference>
<gene>
    <name evidence="15" type="ORF">E3A20_01760</name>
</gene>
<dbReference type="SUPFAM" id="SSF46785">
    <property type="entry name" value="Winged helix' DNA-binding domain"/>
    <property type="match status" value="1"/>
</dbReference>
<dbReference type="SMART" id="SM00956">
    <property type="entry name" value="RQC"/>
    <property type="match status" value="1"/>
</dbReference>
<name>A0A5C6MDW7_9PLAN</name>
<evidence type="ECO:0000259" key="13">
    <source>
        <dbReference type="PROSITE" id="PS51192"/>
    </source>
</evidence>
<comment type="caution">
    <text evidence="15">The sequence shown here is derived from an EMBL/GenBank/DDBJ whole genome shotgun (WGS) entry which is preliminary data.</text>
</comment>
<keyword evidence="4" id="KW-0378">Hydrolase</keyword>
<dbReference type="InterPro" id="IPR032284">
    <property type="entry name" value="RecQ_Zn-bd"/>
</dbReference>
<dbReference type="EC" id="5.6.2.4" evidence="10"/>
<dbReference type="CDD" id="cd17920">
    <property type="entry name" value="DEXHc_RecQ"/>
    <property type="match status" value="1"/>
</dbReference>
<dbReference type="Pfam" id="PF16124">
    <property type="entry name" value="RecQ_Zn_bind"/>
    <property type="match status" value="1"/>
</dbReference>
<dbReference type="PROSITE" id="PS51192">
    <property type="entry name" value="HELICASE_ATP_BIND_1"/>
    <property type="match status" value="1"/>
</dbReference>
<dbReference type="SUPFAM" id="SSF52540">
    <property type="entry name" value="P-loop containing nucleoside triphosphate hydrolases"/>
    <property type="match status" value="1"/>
</dbReference>